<proteinExistence type="predicted"/>
<evidence type="ECO:0000313" key="3">
    <source>
        <dbReference type="Proteomes" id="UP001327957"/>
    </source>
</evidence>
<protein>
    <submittedName>
        <fullName evidence="2">Uncharacterized protein</fullName>
    </submittedName>
</protein>
<dbReference type="AlphaFoldDB" id="A0AAV9TKZ3"/>
<evidence type="ECO:0000313" key="2">
    <source>
        <dbReference type="EMBL" id="KAK6221190.1"/>
    </source>
</evidence>
<dbReference type="EMBL" id="JASAOK010000023">
    <property type="protein sequence ID" value="KAK6221190.1"/>
    <property type="molecule type" value="Genomic_DNA"/>
</dbReference>
<comment type="caution">
    <text evidence="2">The sequence shown here is derived from an EMBL/GenBank/DDBJ whole genome shotgun (WGS) entry which is preliminary data.</text>
</comment>
<organism evidence="2 3">
    <name type="scientific">Colletotrichum tabaci</name>
    <dbReference type="NCBI Taxonomy" id="1209068"/>
    <lineage>
        <taxon>Eukaryota</taxon>
        <taxon>Fungi</taxon>
        <taxon>Dikarya</taxon>
        <taxon>Ascomycota</taxon>
        <taxon>Pezizomycotina</taxon>
        <taxon>Sordariomycetes</taxon>
        <taxon>Hypocreomycetidae</taxon>
        <taxon>Glomerellales</taxon>
        <taxon>Glomerellaceae</taxon>
        <taxon>Colletotrichum</taxon>
        <taxon>Colletotrichum destructivum species complex</taxon>
    </lineage>
</organism>
<dbReference type="Proteomes" id="UP001327957">
    <property type="component" value="Unassembled WGS sequence"/>
</dbReference>
<sequence>MATPDEEPRCRPGGDPNDRMSFVFRGVELGRLCNPSSQRTQLSWRSKDKVIMSYFLAKNKIQKTSIKTYPLEGLAALMGIKVKSLTDMEWAAIQGKMRSSLGYNLDKLVKAGDVTQRYDSTLKSRVEEWPEKLRNELMADVQENPPHEADGAGDNNDNPPPVQQVHRILPVNPRAQQQQNRPHHPYAPHVQQQQNPFAVQLEDPRSEPPSFQPSTDDGNDHGYSNAHDAQDMHDTNHHTYGYPRARNHTDPAFQEHHVHDADTVVARIVRAAKGLLSCPGPSPSHSRTSRTFVLYHPRALDLVHNALRLNGVESIHKLRIEYHGDRGRLRMSMTDSPLHSRLAILFSDLVHAASRNKLGHLDNVLSHVPTQGETGRLGRLSPDWGWTALSHDPMPRLVFEVAYSQDLESVADKCEEYMTAGGGIVCAVVGIKICYSKSKPAALATILEHLDDCYVGL</sequence>
<keyword evidence="3" id="KW-1185">Reference proteome</keyword>
<feature type="compositionally biased region" description="Basic and acidic residues" evidence="1">
    <location>
        <begin position="228"/>
        <end position="237"/>
    </location>
</feature>
<feature type="region of interest" description="Disordered" evidence="1">
    <location>
        <begin position="201"/>
        <end position="248"/>
    </location>
</feature>
<name>A0AAV9TKZ3_9PEZI</name>
<evidence type="ECO:0000256" key="1">
    <source>
        <dbReference type="SAM" id="MobiDB-lite"/>
    </source>
</evidence>
<gene>
    <name evidence="2" type="ORF">QIS74_04919</name>
</gene>
<reference evidence="2 3" key="1">
    <citation type="submission" date="2023-04" db="EMBL/GenBank/DDBJ databases">
        <title>Colletotrichum tabacum stain YC1 causing leaf anthracnose on Nicotiana tabacum(L.) cv.</title>
        <authorList>
            <person name="Ji Z."/>
            <person name="Wang M."/>
            <person name="Zhang J."/>
            <person name="Wang N."/>
            <person name="Zhou Z."/>
        </authorList>
    </citation>
    <scope>NUCLEOTIDE SEQUENCE [LARGE SCALE GENOMIC DNA]</scope>
    <source>
        <strain evidence="2 3">YC1</strain>
    </source>
</reference>
<feature type="region of interest" description="Disordered" evidence="1">
    <location>
        <begin position="143"/>
        <end position="164"/>
    </location>
</feature>
<accession>A0AAV9TKZ3</accession>